<dbReference type="AlphaFoldDB" id="A0A2M4AWY0"/>
<name>A0A2M4AWY0_9DIPT</name>
<feature type="coiled-coil region" evidence="1">
    <location>
        <begin position="25"/>
        <end position="60"/>
    </location>
</feature>
<evidence type="ECO:0000256" key="1">
    <source>
        <dbReference type="SAM" id="Coils"/>
    </source>
</evidence>
<evidence type="ECO:0000313" key="2">
    <source>
        <dbReference type="EMBL" id="MBW45307.1"/>
    </source>
</evidence>
<reference evidence="2" key="1">
    <citation type="submission" date="2018-01" db="EMBL/GenBank/DDBJ databases">
        <title>An insight into the sialome of Amazonian anophelines.</title>
        <authorList>
            <person name="Ribeiro J.M."/>
            <person name="Scarpassa V."/>
            <person name="Calvo E."/>
        </authorList>
    </citation>
    <scope>NUCLEOTIDE SEQUENCE</scope>
    <source>
        <tissue evidence="2">Salivary glands</tissue>
    </source>
</reference>
<accession>A0A2M4AWY0</accession>
<dbReference type="EMBL" id="GGFK01011986">
    <property type="protein sequence ID" value="MBW45307.1"/>
    <property type="molecule type" value="Transcribed_RNA"/>
</dbReference>
<proteinExistence type="predicted"/>
<organism evidence="2">
    <name type="scientific">Anopheles triannulatus</name>
    <dbReference type="NCBI Taxonomy" id="58253"/>
    <lineage>
        <taxon>Eukaryota</taxon>
        <taxon>Metazoa</taxon>
        <taxon>Ecdysozoa</taxon>
        <taxon>Arthropoda</taxon>
        <taxon>Hexapoda</taxon>
        <taxon>Insecta</taxon>
        <taxon>Pterygota</taxon>
        <taxon>Neoptera</taxon>
        <taxon>Endopterygota</taxon>
        <taxon>Diptera</taxon>
        <taxon>Nematocera</taxon>
        <taxon>Culicoidea</taxon>
        <taxon>Culicidae</taxon>
        <taxon>Anophelinae</taxon>
        <taxon>Anopheles</taxon>
    </lineage>
</organism>
<sequence length="189" mass="22101">MTPFELMLGVNMRTKEDLVLSELLNQEIQREFEEDRDELRNSARQNIQELQQENRRYYNLRRKPCDKYKIEDLVAIPKTQFGVGLKVRQKYYGPYEIIKVLPNDRYDVRKLIEDEEGPGKTSMSGDLLKPWPLSGRTIKPIGKIGVSVGFVDGREVDLDLIVIQTERWVTPLLGRNWLRRVGQTKSSHI</sequence>
<protein>
    <submittedName>
        <fullName evidence="2">Putative transposon ty3-g gag-pol polyprotein</fullName>
    </submittedName>
</protein>
<keyword evidence="1" id="KW-0175">Coiled coil</keyword>